<dbReference type="GO" id="GO:0030115">
    <property type="term" value="C:S-layer"/>
    <property type="evidence" value="ECO:0007669"/>
    <property type="project" value="UniProtKB-SubCell"/>
</dbReference>
<reference evidence="6 7" key="1">
    <citation type="journal article" date="2014" name="PLoS Genet.">
        <title>Phylogenetically driven sequencing of extremely halophilic archaea reveals strategies for static and dynamic osmo-response.</title>
        <authorList>
            <person name="Becker E.A."/>
            <person name="Seitzer P.M."/>
            <person name="Tritt A."/>
            <person name="Larsen D."/>
            <person name="Krusor M."/>
            <person name="Yao A.I."/>
            <person name="Wu D."/>
            <person name="Madern D."/>
            <person name="Eisen J.A."/>
            <person name="Darling A.E."/>
            <person name="Facciotti M.T."/>
        </authorList>
    </citation>
    <scope>NUCLEOTIDE SEQUENCE [LARGE SCALE GENOMIC DNA]</scope>
    <source>
        <strain evidence="6 7">DSM 18795</strain>
    </source>
</reference>
<dbReference type="InterPro" id="IPR026371">
    <property type="entry name" value="PGF_CTERM"/>
</dbReference>
<dbReference type="Pfam" id="PF18204">
    <property type="entry name" value="PGF-CTERM"/>
    <property type="match status" value="1"/>
</dbReference>
<evidence type="ECO:0000313" key="6">
    <source>
        <dbReference type="EMBL" id="ELY53083.1"/>
    </source>
</evidence>
<evidence type="ECO:0008006" key="8">
    <source>
        <dbReference type="Google" id="ProtNLM"/>
    </source>
</evidence>
<feature type="transmembrane region" description="Helical" evidence="3">
    <location>
        <begin position="746"/>
        <end position="765"/>
    </location>
</feature>
<dbReference type="Proteomes" id="UP000011531">
    <property type="component" value="Unassembled WGS sequence"/>
</dbReference>
<keyword evidence="3" id="KW-1133">Transmembrane helix</keyword>
<comment type="caution">
    <text evidence="6">The sequence shown here is derived from an EMBL/GenBank/DDBJ whole genome shotgun (WGS) entry which is preliminary data.</text>
</comment>
<accession>L9WXL4</accession>
<evidence type="ECO:0000259" key="5">
    <source>
        <dbReference type="Pfam" id="PF25162"/>
    </source>
</evidence>
<evidence type="ECO:0000259" key="4">
    <source>
        <dbReference type="Pfam" id="PF18204"/>
    </source>
</evidence>
<feature type="domain" description="PGF-CTERM archaeal protein-sorting signal" evidence="4">
    <location>
        <begin position="746"/>
        <end position="768"/>
    </location>
</feature>
<evidence type="ECO:0000313" key="7">
    <source>
        <dbReference type="Proteomes" id="UP000011531"/>
    </source>
</evidence>
<feature type="compositionally biased region" description="Polar residues" evidence="2">
    <location>
        <begin position="106"/>
        <end position="117"/>
    </location>
</feature>
<dbReference type="InterPro" id="IPR057149">
    <property type="entry name" value="DUF7827"/>
</dbReference>
<sequence length="770" mass="83274">MSVFAMAASLPGAVAAQDETLDADDINEEDVWIGQEVEISNLNSPADLSHDGDTVQNLRVNDRSATVDTSDLEEGRYFVKHGDNNSTGVFWVNEHNVNVDFEDSSVEQGDSTTLNYDDTSDQPRNDSDVEVHVTAELGNETVGQEDLESILPDGESVEDEDDTVAISNLSEDIAADFSEQDTGNYEFTVDVTDTTAEDTAEITVGEEPETDAQFDESTYEENVGDVAEFEIEHDGTDNLTVNMTDEEEFYTADIEITGVEGEDNVTVQYNTYEAGQGNSDEVVTVLDDEGEALDDSNVTVTEELENDENQLGEDERLLPGDYELEVFPGTADETEDETDAAVLLLEERSTGDMNTWALAGDDFDAADVDLEDVEDSAVSTDTVADEDRLVVGVEASGIYGYALDDDGNWVGDDTLKLKFEDTEEPRYGDADSFKLENISNDQVIVDEDEDRFFVVVDADEVVDEDDEEIDETWNVTFSVSETNDYVDDEETVETQFSVEEAFVELVGDQDEDDRFQIDNSNESELTAETNLAPGTDGDFRLRTTSEVYTSDAEIDGDGVLTTTFNLSGHEAGDEIQTLRVTAGDEPAHEAEGVFVSADGDDQPDKKDGFKLDASAPSEVNVDDNATLDVTVVNNNDEAGNATLEVTIGDEEYTEELELDTGESTTESFEFDTSEEGDVDWSVETGDDSDSGTLTVSDKVKGENGANGANGDNGANGGNGDNGANGGNGDNDEKNNGDDKQDDDETVPGFGVAVAIVALLGAAMLATRRQN</sequence>
<dbReference type="GO" id="GO:0005886">
    <property type="term" value="C:plasma membrane"/>
    <property type="evidence" value="ECO:0007669"/>
    <property type="project" value="UniProtKB-SubCell"/>
</dbReference>
<evidence type="ECO:0000256" key="2">
    <source>
        <dbReference type="SAM" id="MobiDB-lite"/>
    </source>
</evidence>
<proteinExistence type="predicted"/>
<feature type="region of interest" description="Disordered" evidence="2">
    <location>
        <begin position="594"/>
        <end position="614"/>
    </location>
</feature>
<feature type="compositionally biased region" description="Acidic residues" evidence="2">
    <location>
        <begin position="668"/>
        <end position="689"/>
    </location>
</feature>
<dbReference type="NCBIfam" id="TIGR04126">
    <property type="entry name" value="PGF_CTERM"/>
    <property type="match status" value="1"/>
</dbReference>
<keyword evidence="7" id="KW-1185">Reference proteome</keyword>
<keyword evidence="1" id="KW-0732">Signal</keyword>
<dbReference type="EMBL" id="AOIA01000151">
    <property type="protein sequence ID" value="ELY53083.1"/>
    <property type="molecule type" value="Genomic_DNA"/>
</dbReference>
<organism evidence="6 7">
    <name type="scientific">Natronococcus jeotgali DSM 18795</name>
    <dbReference type="NCBI Taxonomy" id="1227498"/>
    <lineage>
        <taxon>Archaea</taxon>
        <taxon>Methanobacteriati</taxon>
        <taxon>Methanobacteriota</taxon>
        <taxon>Stenosarchaea group</taxon>
        <taxon>Halobacteria</taxon>
        <taxon>Halobacteriales</taxon>
        <taxon>Natrialbaceae</taxon>
        <taxon>Natronococcus</taxon>
    </lineage>
</organism>
<dbReference type="AlphaFoldDB" id="L9WXL4"/>
<keyword evidence="3" id="KW-0472">Membrane</keyword>
<protein>
    <recommendedName>
        <fullName evidence="8">PGF-CTERM sorting domain-containing protein</fullName>
    </recommendedName>
</protein>
<dbReference type="Pfam" id="PF25162">
    <property type="entry name" value="DUF7827"/>
    <property type="match status" value="1"/>
</dbReference>
<evidence type="ECO:0000256" key="3">
    <source>
        <dbReference type="SAM" id="Phobius"/>
    </source>
</evidence>
<feature type="compositionally biased region" description="Gly residues" evidence="2">
    <location>
        <begin position="713"/>
        <end position="728"/>
    </location>
</feature>
<feature type="domain" description="DUF7827" evidence="5">
    <location>
        <begin position="207"/>
        <end position="326"/>
    </location>
</feature>
<gene>
    <name evidence="6" type="ORF">C492_18529</name>
</gene>
<name>L9WXL4_9EURY</name>
<dbReference type="NCBIfam" id="NF045517">
    <property type="entry name" value="halo_surf_dom"/>
    <property type="match status" value="1"/>
</dbReference>
<keyword evidence="3" id="KW-0812">Transmembrane</keyword>
<feature type="compositionally biased region" description="Acidic residues" evidence="2">
    <location>
        <begin position="647"/>
        <end position="660"/>
    </location>
</feature>
<feature type="region of interest" description="Disordered" evidence="2">
    <location>
        <begin position="103"/>
        <end position="126"/>
    </location>
</feature>
<evidence type="ECO:0000256" key="1">
    <source>
        <dbReference type="ARBA" id="ARBA00022729"/>
    </source>
</evidence>
<feature type="compositionally biased region" description="Low complexity" evidence="2">
    <location>
        <begin position="702"/>
        <end position="712"/>
    </location>
</feature>
<feature type="region of interest" description="Disordered" evidence="2">
    <location>
        <begin position="640"/>
        <end position="746"/>
    </location>
</feature>